<proteinExistence type="predicted"/>
<reference evidence="1 2" key="1">
    <citation type="journal article" date="2015" name="Nature">
        <title>rRNA introns, odd ribosomes, and small enigmatic genomes across a large radiation of phyla.</title>
        <authorList>
            <person name="Brown C.T."/>
            <person name="Hug L.A."/>
            <person name="Thomas B.C."/>
            <person name="Sharon I."/>
            <person name="Castelle C.J."/>
            <person name="Singh A."/>
            <person name="Wilkins M.J."/>
            <person name="Williams K.H."/>
            <person name="Banfield J.F."/>
        </authorList>
    </citation>
    <scope>NUCLEOTIDE SEQUENCE [LARGE SCALE GENOMIC DNA]</scope>
</reference>
<dbReference type="Proteomes" id="UP000034637">
    <property type="component" value="Unassembled WGS sequence"/>
</dbReference>
<organism evidence="1 2">
    <name type="scientific">Candidatus Amesbacteria bacterium GW2011_GWA1_48_9</name>
    <dbReference type="NCBI Taxonomy" id="1618355"/>
    <lineage>
        <taxon>Bacteria</taxon>
        <taxon>Candidatus Amesiibacteriota</taxon>
    </lineage>
</organism>
<gene>
    <name evidence="1" type="ORF">UY33_C0003G0029</name>
</gene>
<sequence length="57" mass="5948">MMWAGKPLKTAVLVINFGSVCAKVVLTRSLAEASGGMIARDFAGIPAPSELICSRIV</sequence>
<dbReference type="AlphaFoldDB" id="A0A0G1V3C2"/>
<name>A0A0G1V3C2_9BACT</name>
<dbReference type="EMBL" id="LCPP01000003">
    <property type="protein sequence ID" value="KKW00901.1"/>
    <property type="molecule type" value="Genomic_DNA"/>
</dbReference>
<protein>
    <submittedName>
        <fullName evidence="1">Uncharacterized protein</fullName>
    </submittedName>
</protein>
<comment type="caution">
    <text evidence="1">The sequence shown here is derived from an EMBL/GenBank/DDBJ whole genome shotgun (WGS) entry which is preliminary data.</text>
</comment>
<evidence type="ECO:0000313" key="2">
    <source>
        <dbReference type="Proteomes" id="UP000034637"/>
    </source>
</evidence>
<evidence type="ECO:0000313" key="1">
    <source>
        <dbReference type="EMBL" id="KKW00901.1"/>
    </source>
</evidence>
<accession>A0A0G1V3C2</accession>